<dbReference type="EMBL" id="AYYQ01000036">
    <property type="protein sequence ID" value="KRM67574.1"/>
    <property type="molecule type" value="Genomic_DNA"/>
</dbReference>
<proteinExistence type="predicted"/>
<protein>
    <submittedName>
        <fullName evidence="2">Uncharacterized protein</fullName>
    </submittedName>
</protein>
<dbReference type="PATRIC" id="fig|1423781.4.peg.747"/>
<feature type="transmembrane region" description="Helical" evidence="1">
    <location>
        <begin position="6"/>
        <end position="33"/>
    </location>
</feature>
<keyword evidence="1" id="KW-0472">Membrane</keyword>
<organism evidence="2 3">
    <name type="scientific">Apilactobacillus ozensis DSM 23829 = JCM 17196</name>
    <dbReference type="NCBI Taxonomy" id="1423781"/>
    <lineage>
        <taxon>Bacteria</taxon>
        <taxon>Bacillati</taxon>
        <taxon>Bacillota</taxon>
        <taxon>Bacilli</taxon>
        <taxon>Lactobacillales</taxon>
        <taxon>Lactobacillaceae</taxon>
        <taxon>Apilactobacillus</taxon>
    </lineage>
</organism>
<dbReference type="STRING" id="1423781.FD06_GL000725"/>
<keyword evidence="3" id="KW-1185">Reference proteome</keyword>
<dbReference type="Proteomes" id="UP000052012">
    <property type="component" value="Unassembled WGS sequence"/>
</dbReference>
<name>A0A0R2AUX3_9LACO</name>
<gene>
    <name evidence="2" type="ORF">FD06_GL000725</name>
</gene>
<keyword evidence="1" id="KW-0812">Transmembrane</keyword>
<evidence type="ECO:0000313" key="3">
    <source>
        <dbReference type="Proteomes" id="UP000052012"/>
    </source>
</evidence>
<dbReference type="RefSeq" id="WP_056967045.1">
    <property type="nucleotide sequence ID" value="NZ_AYYQ01000036.1"/>
</dbReference>
<reference evidence="2 3" key="1">
    <citation type="journal article" date="2015" name="Genome Announc.">
        <title>Expanding the biotechnology potential of lactobacilli through comparative genomics of 213 strains and associated genera.</title>
        <authorList>
            <person name="Sun Z."/>
            <person name="Harris H.M."/>
            <person name="McCann A."/>
            <person name="Guo C."/>
            <person name="Argimon S."/>
            <person name="Zhang W."/>
            <person name="Yang X."/>
            <person name="Jeffery I.B."/>
            <person name="Cooney J.C."/>
            <person name="Kagawa T.F."/>
            <person name="Liu W."/>
            <person name="Song Y."/>
            <person name="Salvetti E."/>
            <person name="Wrobel A."/>
            <person name="Rasinkangas P."/>
            <person name="Parkhill J."/>
            <person name="Rea M.C."/>
            <person name="O'Sullivan O."/>
            <person name="Ritari J."/>
            <person name="Douillard F.P."/>
            <person name="Paul Ross R."/>
            <person name="Yang R."/>
            <person name="Briner A.E."/>
            <person name="Felis G.E."/>
            <person name="de Vos W.M."/>
            <person name="Barrangou R."/>
            <person name="Klaenhammer T.R."/>
            <person name="Caufield P.W."/>
            <person name="Cui Y."/>
            <person name="Zhang H."/>
            <person name="O'Toole P.W."/>
        </authorList>
    </citation>
    <scope>NUCLEOTIDE SEQUENCE [LARGE SCALE GENOMIC DNA]</scope>
    <source>
        <strain evidence="2 3">DSM 23829</strain>
    </source>
</reference>
<evidence type="ECO:0000313" key="2">
    <source>
        <dbReference type="EMBL" id="KRM67574.1"/>
    </source>
</evidence>
<sequence>MDFFNHHIVAFLIISVVLMCIFCTLFMMAINYYRIKKLSQFISQAPQIAANMQPGQTIVKTLKTTNDEKVSAFLAPFTADKFTINVGSRKMGGTRINYNTASQMYSRYDDTRYLTVLTITKKS</sequence>
<keyword evidence="1" id="KW-1133">Transmembrane helix</keyword>
<evidence type="ECO:0000256" key="1">
    <source>
        <dbReference type="SAM" id="Phobius"/>
    </source>
</evidence>
<accession>A0A0R2AUX3</accession>
<dbReference type="AlphaFoldDB" id="A0A0R2AUX3"/>
<comment type="caution">
    <text evidence="2">The sequence shown here is derived from an EMBL/GenBank/DDBJ whole genome shotgun (WGS) entry which is preliminary data.</text>
</comment>